<accession>A0A0V1KIS5</accession>
<gene>
    <name evidence="2" type="ORF">T02_15634</name>
</gene>
<reference evidence="2 3" key="1">
    <citation type="submission" date="2015-05" db="EMBL/GenBank/DDBJ databases">
        <title>Evolution of Trichinella species and genotypes.</title>
        <authorList>
            <person name="Korhonen P.K."/>
            <person name="Edoardo P."/>
            <person name="Giuseppe L.R."/>
            <person name="Gasser R.B."/>
        </authorList>
    </citation>
    <scope>NUCLEOTIDE SEQUENCE [LARGE SCALE GENOMIC DNA]</scope>
    <source>
        <strain evidence="2">ISS10</strain>
    </source>
</reference>
<keyword evidence="3" id="KW-1185">Reference proteome</keyword>
<proteinExistence type="predicted"/>
<sequence>MGDQVPGTVGVPRLSMKMSQPETPSSEGYGS</sequence>
<feature type="region of interest" description="Disordered" evidence="1">
    <location>
        <begin position="1"/>
        <end position="31"/>
    </location>
</feature>
<comment type="caution">
    <text evidence="2">The sequence shown here is derived from an EMBL/GenBank/DDBJ whole genome shotgun (WGS) entry which is preliminary data.</text>
</comment>
<dbReference type="AlphaFoldDB" id="A0A0V1KIS5"/>
<dbReference type="Proteomes" id="UP000054721">
    <property type="component" value="Unassembled WGS sequence"/>
</dbReference>
<evidence type="ECO:0000256" key="1">
    <source>
        <dbReference type="SAM" id="MobiDB-lite"/>
    </source>
</evidence>
<name>A0A0V1KIS5_9BILA</name>
<feature type="compositionally biased region" description="Polar residues" evidence="1">
    <location>
        <begin position="17"/>
        <end position="31"/>
    </location>
</feature>
<dbReference type="EMBL" id="JYDW01001419">
    <property type="protein sequence ID" value="KRZ47091.1"/>
    <property type="molecule type" value="Genomic_DNA"/>
</dbReference>
<evidence type="ECO:0000313" key="3">
    <source>
        <dbReference type="Proteomes" id="UP000054721"/>
    </source>
</evidence>
<organism evidence="2 3">
    <name type="scientific">Trichinella nativa</name>
    <dbReference type="NCBI Taxonomy" id="6335"/>
    <lineage>
        <taxon>Eukaryota</taxon>
        <taxon>Metazoa</taxon>
        <taxon>Ecdysozoa</taxon>
        <taxon>Nematoda</taxon>
        <taxon>Enoplea</taxon>
        <taxon>Dorylaimia</taxon>
        <taxon>Trichinellida</taxon>
        <taxon>Trichinellidae</taxon>
        <taxon>Trichinella</taxon>
    </lineage>
</organism>
<evidence type="ECO:0000313" key="2">
    <source>
        <dbReference type="EMBL" id="KRZ47091.1"/>
    </source>
</evidence>
<protein>
    <submittedName>
        <fullName evidence="2">Uncharacterized protein</fullName>
    </submittedName>
</protein>